<organism evidence="1 2">
    <name type="scientific">Vitis vinifera</name>
    <name type="common">Grape</name>
    <dbReference type="NCBI Taxonomy" id="29760"/>
    <lineage>
        <taxon>Eukaryota</taxon>
        <taxon>Viridiplantae</taxon>
        <taxon>Streptophyta</taxon>
        <taxon>Embryophyta</taxon>
        <taxon>Tracheophyta</taxon>
        <taxon>Spermatophyta</taxon>
        <taxon>Magnoliopsida</taxon>
        <taxon>eudicotyledons</taxon>
        <taxon>Gunneridae</taxon>
        <taxon>Pentapetalae</taxon>
        <taxon>rosids</taxon>
        <taxon>Vitales</taxon>
        <taxon>Vitaceae</taxon>
        <taxon>Viteae</taxon>
        <taxon>Vitis</taxon>
    </lineage>
</organism>
<evidence type="ECO:0000313" key="1">
    <source>
        <dbReference type="EMBL" id="RVW88722.1"/>
    </source>
</evidence>
<proteinExistence type="predicted"/>
<protein>
    <submittedName>
        <fullName evidence="1">Uncharacterized protein</fullName>
    </submittedName>
</protein>
<comment type="caution">
    <text evidence="1">The sequence shown here is derived from an EMBL/GenBank/DDBJ whole genome shotgun (WGS) entry which is preliminary data.</text>
</comment>
<dbReference type="Proteomes" id="UP000288805">
    <property type="component" value="Unassembled WGS sequence"/>
</dbReference>
<sequence length="215" mass="24304">MDTEKLVLSVMELLSFLPFMLPMCNMDMGHIHLLWAVTFFKTWLKIKASPEFEELFLAEMVHKVSQGTGEDILFCSGFQDSSGKSGNSFVHCSSALSGEISYVSMINILLCYIGLDQVLDVDIHADGFCVLHVPVFWSVLSPDRNGIDTSVDASLSLSFRSVLIFNNSFLLTSVNWQFQFHIPQLELESQQLDSRSSAVHCWPCPHSFNRVEYFC</sequence>
<name>A0A438HW82_VITVI</name>
<accession>A0A438HW82</accession>
<gene>
    <name evidence="1" type="ORF">CK203_043748</name>
</gene>
<dbReference type="AlphaFoldDB" id="A0A438HW82"/>
<reference evidence="1 2" key="1">
    <citation type="journal article" date="2018" name="PLoS Genet.">
        <title>Population sequencing reveals clonal diversity and ancestral inbreeding in the grapevine cultivar Chardonnay.</title>
        <authorList>
            <person name="Roach M.J."/>
            <person name="Johnson D.L."/>
            <person name="Bohlmann J."/>
            <person name="van Vuuren H.J."/>
            <person name="Jones S.J."/>
            <person name="Pretorius I.S."/>
            <person name="Schmidt S.A."/>
            <person name="Borneman A.R."/>
        </authorList>
    </citation>
    <scope>NUCLEOTIDE SEQUENCE [LARGE SCALE GENOMIC DNA]</scope>
    <source>
        <strain evidence="2">cv. Chardonnay</strain>
        <tissue evidence="1">Leaf</tissue>
    </source>
</reference>
<dbReference type="EMBL" id="QGNW01000171">
    <property type="protein sequence ID" value="RVW88722.1"/>
    <property type="molecule type" value="Genomic_DNA"/>
</dbReference>
<evidence type="ECO:0000313" key="2">
    <source>
        <dbReference type="Proteomes" id="UP000288805"/>
    </source>
</evidence>